<feature type="transmembrane region" description="Helical" evidence="1">
    <location>
        <begin position="72"/>
        <end position="93"/>
    </location>
</feature>
<dbReference type="EMBL" id="CANHGI010000002">
    <property type="protein sequence ID" value="CAI5443519.1"/>
    <property type="molecule type" value="Genomic_DNA"/>
</dbReference>
<gene>
    <name evidence="2" type="ORF">CAMP_LOCUS6156</name>
</gene>
<evidence type="ECO:0000313" key="2">
    <source>
        <dbReference type="EMBL" id="CAI5443519.1"/>
    </source>
</evidence>
<organism evidence="2 3">
    <name type="scientific">Caenorhabditis angaria</name>
    <dbReference type="NCBI Taxonomy" id="860376"/>
    <lineage>
        <taxon>Eukaryota</taxon>
        <taxon>Metazoa</taxon>
        <taxon>Ecdysozoa</taxon>
        <taxon>Nematoda</taxon>
        <taxon>Chromadorea</taxon>
        <taxon>Rhabditida</taxon>
        <taxon>Rhabditina</taxon>
        <taxon>Rhabditomorpha</taxon>
        <taxon>Rhabditoidea</taxon>
        <taxon>Rhabditidae</taxon>
        <taxon>Peloderinae</taxon>
        <taxon>Caenorhabditis</taxon>
    </lineage>
</organism>
<keyword evidence="1" id="KW-0472">Membrane</keyword>
<keyword evidence="1" id="KW-1133">Transmembrane helix</keyword>
<protein>
    <submittedName>
        <fullName evidence="2">Uncharacterized protein</fullName>
    </submittedName>
</protein>
<evidence type="ECO:0000313" key="3">
    <source>
        <dbReference type="Proteomes" id="UP001152747"/>
    </source>
</evidence>
<feature type="transmembrane region" description="Helical" evidence="1">
    <location>
        <begin position="20"/>
        <end position="41"/>
    </location>
</feature>
<sequence length="114" mass="13390">MDSISRRVPSPQTHHFIDDTNSFLVLLIIIWMLMFFTAPFFPRRNQHLHAHCVIILAIIMAVYTHPQYSNEISEIMLEFLQSMLPIMSLYLRIEMDAAARRSRQVPATSHETNY</sequence>
<evidence type="ECO:0000256" key="1">
    <source>
        <dbReference type="SAM" id="Phobius"/>
    </source>
</evidence>
<accession>A0A9P1IE69</accession>
<keyword evidence="1" id="KW-0812">Transmembrane</keyword>
<dbReference type="Proteomes" id="UP001152747">
    <property type="component" value="Unassembled WGS sequence"/>
</dbReference>
<proteinExistence type="predicted"/>
<name>A0A9P1IE69_9PELO</name>
<dbReference type="AlphaFoldDB" id="A0A9P1IE69"/>
<reference evidence="2" key="1">
    <citation type="submission" date="2022-11" db="EMBL/GenBank/DDBJ databases">
        <authorList>
            <person name="Kikuchi T."/>
        </authorList>
    </citation>
    <scope>NUCLEOTIDE SEQUENCE</scope>
    <source>
        <strain evidence="2">PS1010</strain>
    </source>
</reference>
<keyword evidence="3" id="KW-1185">Reference proteome</keyword>
<comment type="caution">
    <text evidence="2">The sequence shown here is derived from an EMBL/GenBank/DDBJ whole genome shotgun (WGS) entry which is preliminary data.</text>
</comment>
<feature type="transmembrane region" description="Helical" evidence="1">
    <location>
        <begin position="48"/>
        <end position="66"/>
    </location>
</feature>